<dbReference type="AlphaFoldDB" id="A0A3D3R9R0"/>
<feature type="active site" evidence="1">
    <location>
        <position position="46"/>
    </location>
</feature>
<accession>A0A3D3R9R0</accession>
<dbReference type="NCBIfam" id="TIGR00654">
    <property type="entry name" value="PhzF_family"/>
    <property type="match status" value="1"/>
</dbReference>
<dbReference type="SUPFAM" id="SSF54506">
    <property type="entry name" value="Diaminopimelate epimerase-like"/>
    <property type="match status" value="1"/>
</dbReference>
<dbReference type="InterPro" id="IPR003719">
    <property type="entry name" value="Phenazine_PhzF-like"/>
</dbReference>
<evidence type="ECO:0000313" key="3">
    <source>
        <dbReference type="Proteomes" id="UP000263642"/>
    </source>
</evidence>
<evidence type="ECO:0000313" key="2">
    <source>
        <dbReference type="EMBL" id="HCO24360.1"/>
    </source>
</evidence>
<dbReference type="PIRSF" id="PIRSF016184">
    <property type="entry name" value="PhzC_PhzF"/>
    <property type="match status" value="1"/>
</dbReference>
<organism evidence="2 3">
    <name type="scientific">Gimesia maris</name>
    <dbReference type="NCBI Taxonomy" id="122"/>
    <lineage>
        <taxon>Bacteria</taxon>
        <taxon>Pseudomonadati</taxon>
        <taxon>Planctomycetota</taxon>
        <taxon>Planctomycetia</taxon>
        <taxon>Planctomycetales</taxon>
        <taxon>Planctomycetaceae</taxon>
        <taxon>Gimesia</taxon>
    </lineage>
</organism>
<gene>
    <name evidence="2" type="ORF">DIT97_15465</name>
</gene>
<dbReference type="Pfam" id="PF02567">
    <property type="entry name" value="PhzC-PhzF"/>
    <property type="match status" value="1"/>
</dbReference>
<protein>
    <submittedName>
        <fullName evidence="2">PhzF family phenazine biosynthesis protein</fullName>
    </submittedName>
</protein>
<name>A0A3D3R9R0_9PLAN</name>
<dbReference type="PANTHER" id="PTHR13774">
    <property type="entry name" value="PHENAZINE BIOSYNTHESIS PROTEIN"/>
    <property type="match status" value="1"/>
</dbReference>
<dbReference type="Proteomes" id="UP000263642">
    <property type="component" value="Unassembled WGS sequence"/>
</dbReference>
<dbReference type="EMBL" id="DQAY01000090">
    <property type="protein sequence ID" value="HCO24360.1"/>
    <property type="molecule type" value="Genomic_DNA"/>
</dbReference>
<reference evidence="2 3" key="1">
    <citation type="journal article" date="2018" name="Nat. Biotechnol.">
        <title>A standardized bacterial taxonomy based on genome phylogeny substantially revises the tree of life.</title>
        <authorList>
            <person name="Parks D.H."/>
            <person name="Chuvochina M."/>
            <person name="Waite D.W."/>
            <person name="Rinke C."/>
            <person name="Skarshewski A."/>
            <person name="Chaumeil P.A."/>
            <person name="Hugenholtz P."/>
        </authorList>
    </citation>
    <scope>NUCLEOTIDE SEQUENCE [LARGE SCALE GENOMIC DNA]</scope>
    <source>
        <strain evidence="2">UBA9375</strain>
    </source>
</reference>
<proteinExistence type="predicted"/>
<evidence type="ECO:0000256" key="1">
    <source>
        <dbReference type="PIRSR" id="PIRSR016184-1"/>
    </source>
</evidence>
<dbReference type="Gene3D" id="3.10.310.10">
    <property type="entry name" value="Diaminopimelate Epimerase, Chain A, domain 1"/>
    <property type="match status" value="2"/>
</dbReference>
<sequence>MKITVPVVNAFIDGDKGGNPAGVLLNAQVYSHEERLKIAAAVGLSETAFVSPSTKADFKMDFYTPTMQITHCGHATIAAFSYLSQQGLIANNHTSKETIDGRRAIVMDGEMSYMEQNSPEYTTLNKKERNSVYVSLGVVATMLDSSFEPCIVNTGNSFLLAGFNSKEEVKSVKPDLDLIAQFSEEHDLIGYYIFSRDTFKEGRDACTRMFAPRYGITEESATGMAAGPLGCLLHNKLESENECFIIEQGYSMEPLSPSVITVNLNINDGAISGLMVGGKAMVSGQREIEI</sequence>
<dbReference type="GO" id="GO:0005737">
    <property type="term" value="C:cytoplasm"/>
    <property type="evidence" value="ECO:0007669"/>
    <property type="project" value="TreeGrafter"/>
</dbReference>
<comment type="caution">
    <text evidence="2">The sequence shown here is derived from an EMBL/GenBank/DDBJ whole genome shotgun (WGS) entry which is preliminary data.</text>
</comment>
<dbReference type="GO" id="GO:0016853">
    <property type="term" value="F:isomerase activity"/>
    <property type="evidence" value="ECO:0007669"/>
    <property type="project" value="TreeGrafter"/>
</dbReference>